<evidence type="ECO:0000313" key="2">
    <source>
        <dbReference type="EMBL" id="PIR70564.1"/>
    </source>
</evidence>
<feature type="transmembrane region" description="Helical" evidence="1">
    <location>
        <begin position="14"/>
        <end position="34"/>
    </location>
</feature>
<feature type="transmembrane region" description="Helical" evidence="1">
    <location>
        <begin position="54"/>
        <end position="74"/>
    </location>
</feature>
<dbReference type="AlphaFoldDB" id="A0A2H0THW2"/>
<reference evidence="3" key="1">
    <citation type="submission" date="2017-09" db="EMBL/GenBank/DDBJ databases">
        <title>Depth-based differentiation of microbial function through sediment-hosted aquifers and enrichment of novel symbionts in the deep terrestrial subsurface.</title>
        <authorList>
            <person name="Probst A.J."/>
            <person name="Ladd B."/>
            <person name="Jarett J.K."/>
            <person name="Geller-Mcgrath D.E."/>
            <person name="Sieber C.M.K."/>
            <person name="Emerson J.B."/>
            <person name="Anantharaman K."/>
            <person name="Thomas B.C."/>
            <person name="Malmstrom R."/>
            <person name="Stieglmeier M."/>
            <person name="Klingl A."/>
            <person name="Woyke T."/>
            <person name="Ryan C.M."/>
            <person name="Banfield J.F."/>
        </authorList>
    </citation>
    <scope>NUCLEOTIDE SEQUENCE [LARGE SCALE GENOMIC DNA]</scope>
</reference>
<keyword evidence="1" id="KW-0812">Transmembrane</keyword>
<accession>A0A2H0THW2</accession>
<sequence length="87" mass="9889">MTILQLRSYIWQEILEPLIGLILIVATVVFIWGIIEFISNSDSEEARAKGKKHIIYGVVGLFIMMSVWGIVQLLCTFWDTCGEINSL</sequence>
<protein>
    <submittedName>
        <fullName evidence="2">Uncharacterized protein</fullName>
    </submittedName>
</protein>
<proteinExistence type="predicted"/>
<evidence type="ECO:0000256" key="1">
    <source>
        <dbReference type="SAM" id="Phobius"/>
    </source>
</evidence>
<dbReference type="EMBL" id="PFCN01000012">
    <property type="protein sequence ID" value="PIR70564.1"/>
    <property type="molecule type" value="Genomic_DNA"/>
</dbReference>
<keyword evidence="1" id="KW-1133">Transmembrane helix</keyword>
<name>A0A2H0THW2_9BACT</name>
<keyword evidence="1" id="KW-0472">Membrane</keyword>
<dbReference type="InterPro" id="IPR043993">
    <property type="entry name" value="T4SS_pilin"/>
</dbReference>
<evidence type="ECO:0000313" key="3">
    <source>
        <dbReference type="Proteomes" id="UP000229383"/>
    </source>
</evidence>
<gene>
    <name evidence="2" type="ORF">COU46_00925</name>
</gene>
<dbReference type="Proteomes" id="UP000229383">
    <property type="component" value="Unassembled WGS sequence"/>
</dbReference>
<organism evidence="2 3">
    <name type="scientific">Candidatus Niyogibacteria bacterium CG10_big_fil_rev_8_21_14_0_10_42_19</name>
    <dbReference type="NCBI Taxonomy" id="1974725"/>
    <lineage>
        <taxon>Bacteria</taxon>
        <taxon>Candidatus Niyogiibacteriota</taxon>
    </lineage>
</organism>
<comment type="caution">
    <text evidence="2">The sequence shown here is derived from an EMBL/GenBank/DDBJ whole genome shotgun (WGS) entry which is preliminary data.</text>
</comment>
<dbReference type="Pfam" id="PF18895">
    <property type="entry name" value="T4SS_pilin"/>
    <property type="match status" value="1"/>
</dbReference>